<dbReference type="GO" id="GO:0016887">
    <property type="term" value="F:ATP hydrolysis activity"/>
    <property type="evidence" value="ECO:0007669"/>
    <property type="project" value="InterPro"/>
</dbReference>
<evidence type="ECO:0000313" key="6">
    <source>
        <dbReference type="Proteomes" id="UP000253083"/>
    </source>
</evidence>
<dbReference type="Pfam" id="PF17863">
    <property type="entry name" value="AAA_lid_2"/>
    <property type="match status" value="1"/>
</dbReference>
<dbReference type="InterPro" id="IPR011703">
    <property type="entry name" value="ATPase_AAA-3"/>
</dbReference>
<feature type="domain" description="AAA+ ATPase" evidence="4">
    <location>
        <begin position="31"/>
        <end position="172"/>
    </location>
</feature>
<dbReference type="SMART" id="SM00382">
    <property type="entry name" value="AAA"/>
    <property type="match status" value="1"/>
</dbReference>
<dbReference type="InterPro" id="IPR027417">
    <property type="entry name" value="P-loop_NTPase"/>
</dbReference>
<dbReference type="EMBL" id="QNRT01000008">
    <property type="protein sequence ID" value="RBP48327.1"/>
    <property type="molecule type" value="Genomic_DNA"/>
</dbReference>
<dbReference type="RefSeq" id="WP_113955852.1">
    <property type="nucleotide sequence ID" value="NZ_QNRT01000008.1"/>
</dbReference>
<evidence type="ECO:0000313" key="5">
    <source>
        <dbReference type="EMBL" id="RBP48327.1"/>
    </source>
</evidence>
<dbReference type="OrthoDB" id="9808397at2"/>
<gene>
    <name evidence="5" type="ORF">DFR28_10856</name>
</gene>
<dbReference type="PANTHER" id="PTHR42759">
    <property type="entry name" value="MOXR FAMILY PROTEIN"/>
    <property type="match status" value="1"/>
</dbReference>
<evidence type="ECO:0000256" key="1">
    <source>
        <dbReference type="ARBA" id="ARBA00022741"/>
    </source>
</evidence>
<dbReference type="SUPFAM" id="SSF52540">
    <property type="entry name" value="P-loop containing nucleoside triphosphate hydrolases"/>
    <property type="match status" value="1"/>
</dbReference>
<dbReference type="Pfam" id="PF07726">
    <property type="entry name" value="AAA_3"/>
    <property type="match status" value="1"/>
</dbReference>
<dbReference type="Proteomes" id="UP000253083">
    <property type="component" value="Unassembled WGS sequence"/>
</dbReference>
<sequence length="299" mass="33062">MQKLDSLFDRLNTVILGNPLATKLAVVCLLARGHLLIEDIPGVGKTTLSHALANLFGLPFKRVQFTSDLLPTDIIGMTIFDMETKKFHFKKGPLFTSILLADEINRATPKSQSALLQAMEEKEVSVEGRQIALSDPFFVIATQNPLEQSGTFPLPESQLDRFLMRISLGYPSAEHERQLLLQKNQRATQGDPVYSPDEVAKLIAQVDNIHVSEALVDYLQTLLAKTRESGAFVTGLSPRAGLQWLQAAKAHAMIERRDSVLPDDIKILAPYTAVHRLHCADGEDSTVALNKLIESTEIL</sequence>
<evidence type="ECO:0000256" key="3">
    <source>
        <dbReference type="ARBA" id="ARBA00061607"/>
    </source>
</evidence>
<accession>A0A395JG48</accession>
<dbReference type="Gene3D" id="1.10.8.80">
    <property type="entry name" value="Magnesium chelatase subunit I, C-Terminal domain"/>
    <property type="match status" value="1"/>
</dbReference>
<dbReference type="Gene3D" id="3.40.50.300">
    <property type="entry name" value="P-loop containing nucleotide triphosphate hydrolases"/>
    <property type="match status" value="1"/>
</dbReference>
<dbReference type="AlphaFoldDB" id="A0A395JG48"/>
<dbReference type="GO" id="GO:0005524">
    <property type="term" value="F:ATP binding"/>
    <property type="evidence" value="ECO:0007669"/>
    <property type="project" value="UniProtKB-KW"/>
</dbReference>
<reference evidence="5 6" key="1">
    <citation type="submission" date="2018-06" db="EMBL/GenBank/DDBJ databases">
        <title>Genomic Encyclopedia of Type Strains, Phase IV (KMG-IV): sequencing the most valuable type-strain genomes for metagenomic binning, comparative biology and taxonomic classification.</title>
        <authorList>
            <person name="Goeker M."/>
        </authorList>
    </citation>
    <scope>NUCLEOTIDE SEQUENCE [LARGE SCALE GENOMIC DNA]</scope>
    <source>
        <strain evidence="5 6">DSM 24032</strain>
    </source>
</reference>
<keyword evidence="6" id="KW-1185">Reference proteome</keyword>
<organism evidence="5 6">
    <name type="scientific">Arenicella xantha</name>
    <dbReference type="NCBI Taxonomy" id="644221"/>
    <lineage>
        <taxon>Bacteria</taxon>
        <taxon>Pseudomonadati</taxon>
        <taxon>Pseudomonadota</taxon>
        <taxon>Gammaproteobacteria</taxon>
        <taxon>Arenicellales</taxon>
        <taxon>Arenicellaceae</taxon>
        <taxon>Arenicella</taxon>
    </lineage>
</organism>
<keyword evidence="2" id="KW-0067">ATP-binding</keyword>
<dbReference type="FunCoup" id="A0A395JG48">
    <property type="interactions" value="20"/>
</dbReference>
<comment type="similarity">
    <text evidence="3">Belongs to the MoxR family.</text>
</comment>
<dbReference type="CDD" id="cd00009">
    <property type="entry name" value="AAA"/>
    <property type="match status" value="1"/>
</dbReference>
<dbReference type="PANTHER" id="PTHR42759:SF5">
    <property type="entry name" value="METHANOL DEHYDROGENASE REGULATOR"/>
    <property type="match status" value="1"/>
</dbReference>
<protein>
    <submittedName>
        <fullName evidence="5">MoxR-like ATPase</fullName>
    </submittedName>
</protein>
<keyword evidence="1" id="KW-0547">Nucleotide-binding</keyword>
<dbReference type="InParanoid" id="A0A395JG48"/>
<proteinExistence type="inferred from homology"/>
<dbReference type="PIRSF" id="PIRSF002849">
    <property type="entry name" value="AAA_ATPase_chaperone_MoxR_prd"/>
    <property type="match status" value="1"/>
</dbReference>
<evidence type="ECO:0000256" key="2">
    <source>
        <dbReference type="ARBA" id="ARBA00022840"/>
    </source>
</evidence>
<name>A0A395JG48_9GAMM</name>
<dbReference type="InterPro" id="IPR003593">
    <property type="entry name" value="AAA+_ATPase"/>
</dbReference>
<evidence type="ECO:0000259" key="4">
    <source>
        <dbReference type="SMART" id="SM00382"/>
    </source>
</evidence>
<comment type="caution">
    <text evidence="5">The sequence shown here is derived from an EMBL/GenBank/DDBJ whole genome shotgun (WGS) entry which is preliminary data.</text>
</comment>
<dbReference type="FunFam" id="3.40.50.300:FF:000640">
    <property type="entry name" value="MoxR family ATPase"/>
    <property type="match status" value="1"/>
</dbReference>
<dbReference type="InterPro" id="IPR050764">
    <property type="entry name" value="CbbQ/NirQ/NorQ/GpvN"/>
</dbReference>
<dbReference type="InterPro" id="IPR041628">
    <property type="entry name" value="ChlI/MoxR_AAA_lid"/>
</dbReference>